<evidence type="ECO:0000256" key="7">
    <source>
        <dbReference type="HAMAP-Rule" id="MF_01215"/>
    </source>
</evidence>
<evidence type="ECO:0000259" key="8">
    <source>
        <dbReference type="SMART" id="SM00934"/>
    </source>
</evidence>
<dbReference type="GO" id="GO:0006207">
    <property type="term" value="P:'de novo' pyrimidine nucleobase biosynthetic process"/>
    <property type="evidence" value="ECO:0007669"/>
    <property type="project" value="InterPro"/>
</dbReference>
<evidence type="ECO:0000256" key="2">
    <source>
        <dbReference type="ARBA" id="ARBA00008847"/>
    </source>
</evidence>
<dbReference type="KEGG" id="tpol:Mal48_25070"/>
<protein>
    <recommendedName>
        <fullName evidence="7">Orotidine 5'-phosphate decarboxylase</fullName>
        <ecNumber evidence="7">4.1.1.23</ecNumber>
    </recommendedName>
    <alternativeName>
        <fullName evidence="7">OMP decarboxylase</fullName>
        <shortName evidence="7">OMPDCase</shortName>
        <shortName evidence="7">OMPdecase</shortName>
    </alternativeName>
</protein>
<comment type="pathway">
    <text evidence="1 7">Pyrimidine metabolism; UMP biosynthesis via de novo pathway; UMP from orotate: step 2/2.</text>
</comment>
<name>A0A517QNS3_9PLAN</name>
<reference evidence="9 10" key="1">
    <citation type="submission" date="2019-02" db="EMBL/GenBank/DDBJ databases">
        <title>Deep-cultivation of Planctomycetes and their phenomic and genomic characterization uncovers novel biology.</title>
        <authorList>
            <person name="Wiegand S."/>
            <person name="Jogler M."/>
            <person name="Boedeker C."/>
            <person name="Pinto D."/>
            <person name="Vollmers J."/>
            <person name="Rivas-Marin E."/>
            <person name="Kohn T."/>
            <person name="Peeters S.H."/>
            <person name="Heuer A."/>
            <person name="Rast P."/>
            <person name="Oberbeckmann S."/>
            <person name="Bunk B."/>
            <person name="Jeske O."/>
            <person name="Meyerdierks A."/>
            <person name="Storesund J.E."/>
            <person name="Kallscheuer N."/>
            <person name="Luecker S."/>
            <person name="Lage O.M."/>
            <person name="Pohl T."/>
            <person name="Merkel B.J."/>
            <person name="Hornburger P."/>
            <person name="Mueller R.-W."/>
            <person name="Bruemmer F."/>
            <person name="Labrenz M."/>
            <person name="Spormann A.M."/>
            <person name="Op den Camp H."/>
            <person name="Overmann J."/>
            <person name="Amann R."/>
            <person name="Jetten M.S.M."/>
            <person name="Mascher T."/>
            <person name="Medema M.H."/>
            <person name="Devos D.P."/>
            <person name="Kaster A.-K."/>
            <person name="Ovreas L."/>
            <person name="Rohde M."/>
            <person name="Galperin M.Y."/>
            <person name="Jogler C."/>
        </authorList>
    </citation>
    <scope>NUCLEOTIDE SEQUENCE [LARGE SCALE GENOMIC DNA]</scope>
    <source>
        <strain evidence="9 10">Mal48</strain>
    </source>
</reference>
<proteinExistence type="inferred from homology"/>
<dbReference type="EC" id="4.1.1.23" evidence="7"/>
<feature type="active site" description="Proton donor" evidence="7">
    <location>
        <position position="108"/>
    </location>
</feature>
<dbReference type="InterPro" id="IPR001754">
    <property type="entry name" value="OMPdeCOase_dom"/>
</dbReference>
<evidence type="ECO:0000256" key="1">
    <source>
        <dbReference type="ARBA" id="ARBA00004861"/>
    </source>
</evidence>
<dbReference type="Proteomes" id="UP000315724">
    <property type="component" value="Chromosome"/>
</dbReference>
<keyword evidence="5 7" id="KW-0456">Lyase</keyword>
<comment type="catalytic activity">
    <reaction evidence="6 7">
        <text>orotidine 5'-phosphate + H(+) = UMP + CO2</text>
        <dbReference type="Rhea" id="RHEA:11596"/>
        <dbReference type="ChEBI" id="CHEBI:15378"/>
        <dbReference type="ChEBI" id="CHEBI:16526"/>
        <dbReference type="ChEBI" id="CHEBI:57538"/>
        <dbReference type="ChEBI" id="CHEBI:57865"/>
        <dbReference type="EC" id="4.1.1.23"/>
    </reaction>
</comment>
<dbReference type="InterPro" id="IPR011060">
    <property type="entry name" value="RibuloseP-bd_barrel"/>
</dbReference>
<dbReference type="GO" id="GO:0044205">
    <property type="term" value="P:'de novo' UMP biosynthetic process"/>
    <property type="evidence" value="ECO:0007669"/>
    <property type="project" value="UniProtKB-UniRule"/>
</dbReference>
<dbReference type="SUPFAM" id="SSF51366">
    <property type="entry name" value="Ribulose-phoshate binding barrel"/>
    <property type="match status" value="1"/>
</dbReference>
<evidence type="ECO:0000313" key="9">
    <source>
        <dbReference type="EMBL" id="QDT33254.1"/>
    </source>
</evidence>
<dbReference type="Gene3D" id="3.20.20.70">
    <property type="entry name" value="Aldolase class I"/>
    <property type="match status" value="1"/>
</dbReference>
<dbReference type="AlphaFoldDB" id="A0A517QNS3"/>
<dbReference type="PANTHER" id="PTHR43375:SF1">
    <property type="entry name" value="OROTIDINE 5'-PHOSPHATE DECARBOXYLASE"/>
    <property type="match status" value="1"/>
</dbReference>
<dbReference type="CDD" id="cd04725">
    <property type="entry name" value="OMP_decarboxylase_like"/>
    <property type="match status" value="1"/>
</dbReference>
<evidence type="ECO:0000256" key="5">
    <source>
        <dbReference type="ARBA" id="ARBA00023239"/>
    </source>
</evidence>
<gene>
    <name evidence="7" type="primary">pyrF</name>
    <name evidence="9" type="ORF">Mal48_25070</name>
</gene>
<dbReference type="PROSITE" id="PS00156">
    <property type="entry name" value="OMPDECASE"/>
    <property type="match status" value="1"/>
</dbReference>
<organism evidence="9 10">
    <name type="scientific">Thalassoglobus polymorphus</name>
    <dbReference type="NCBI Taxonomy" id="2527994"/>
    <lineage>
        <taxon>Bacteria</taxon>
        <taxon>Pseudomonadati</taxon>
        <taxon>Planctomycetota</taxon>
        <taxon>Planctomycetia</taxon>
        <taxon>Planctomycetales</taxon>
        <taxon>Planctomycetaceae</taxon>
        <taxon>Thalassoglobus</taxon>
    </lineage>
</organism>
<evidence type="ECO:0000256" key="4">
    <source>
        <dbReference type="ARBA" id="ARBA00022975"/>
    </source>
</evidence>
<dbReference type="OrthoDB" id="9808470at2"/>
<sequence>MASYVERLHQAIQKKKTPALVGLDPRWDQIPAEIQNSADASGGTCGEIQAKAYEEFCLRIIDVVAPLVPAVKPQSAFFEACGPAGVIALRNVIQAARQAGLLVVCDAKRGDIGSTAQAYAAAYLAGEDPKSAPFGADCLTVNPYMGVDTLQPFVDRAKEVEAGLYVLVRTSNPGAGDFQDRETDSTKLFENVADRVEALSQEMANGNDYSSIGAVIGATYPKELDELRKRMPHVPLLVPGYGSQGGTSADVAGAFDQNGLGAIVNSSRGIIFGFQKGKLAEEFGEEKWEAGVEAATRLMIEDLAANTPAGNL</sequence>
<accession>A0A517QNS3</accession>
<dbReference type="EMBL" id="CP036267">
    <property type="protein sequence ID" value="QDT33254.1"/>
    <property type="molecule type" value="Genomic_DNA"/>
</dbReference>
<evidence type="ECO:0000313" key="10">
    <source>
        <dbReference type="Proteomes" id="UP000315724"/>
    </source>
</evidence>
<dbReference type="InterPro" id="IPR018089">
    <property type="entry name" value="OMPdecase_AS"/>
</dbReference>
<dbReference type="InterPro" id="IPR013785">
    <property type="entry name" value="Aldolase_TIM"/>
</dbReference>
<keyword evidence="10" id="KW-1185">Reference proteome</keyword>
<dbReference type="HAMAP" id="MF_01215">
    <property type="entry name" value="OMPdecase_type2"/>
    <property type="match status" value="1"/>
</dbReference>
<dbReference type="NCBIfam" id="TIGR02127">
    <property type="entry name" value="pyrF_sub2"/>
    <property type="match status" value="1"/>
</dbReference>
<dbReference type="UniPathway" id="UPA00070">
    <property type="reaction ID" value="UER00120"/>
</dbReference>
<evidence type="ECO:0000256" key="6">
    <source>
        <dbReference type="ARBA" id="ARBA00049157"/>
    </source>
</evidence>
<dbReference type="RefSeq" id="WP_145199292.1">
    <property type="nucleotide sequence ID" value="NZ_CP036267.1"/>
</dbReference>
<dbReference type="Pfam" id="PF00215">
    <property type="entry name" value="OMPdecase"/>
    <property type="match status" value="1"/>
</dbReference>
<comment type="similarity">
    <text evidence="2 7">Belongs to the OMP decarboxylase family. Type 2 subfamily.</text>
</comment>
<keyword evidence="4 7" id="KW-0665">Pyrimidine biosynthesis</keyword>
<keyword evidence="3 7" id="KW-0210">Decarboxylase</keyword>
<dbReference type="PANTHER" id="PTHR43375">
    <property type="entry name" value="OROTIDINE 5'-PHOSPHATE DECARBOXYLASE"/>
    <property type="match status" value="1"/>
</dbReference>
<dbReference type="GO" id="GO:0004590">
    <property type="term" value="F:orotidine-5'-phosphate decarboxylase activity"/>
    <property type="evidence" value="ECO:0007669"/>
    <property type="project" value="UniProtKB-UniRule"/>
</dbReference>
<dbReference type="InterPro" id="IPR011995">
    <property type="entry name" value="OMPdecase_type-2"/>
</dbReference>
<evidence type="ECO:0000256" key="3">
    <source>
        <dbReference type="ARBA" id="ARBA00022793"/>
    </source>
</evidence>
<feature type="domain" description="Orotidine 5'-phosphate decarboxylase" evidence="8">
    <location>
        <begin position="18"/>
        <end position="283"/>
    </location>
</feature>
<dbReference type="SMART" id="SM00934">
    <property type="entry name" value="OMPdecase"/>
    <property type="match status" value="1"/>
</dbReference>